<evidence type="ECO:0000256" key="9">
    <source>
        <dbReference type="ARBA" id="ARBA00023136"/>
    </source>
</evidence>
<dbReference type="AlphaFoldDB" id="A0A520S3Y6"/>
<evidence type="ECO:0000313" key="13">
    <source>
        <dbReference type="Proteomes" id="UP000316199"/>
    </source>
</evidence>
<feature type="transmembrane region" description="Helical" evidence="11">
    <location>
        <begin position="6"/>
        <end position="31"/>
    </location>
</feature>
<dbReference type="EMBL" id="SHAG01000004">
    <property type="protein sequence ID" value="RZO77187.1"/>
    <property type="molecule type" value="Genomic_DNA"/>
</dbReference>
<name>A0A520S3Y6_9GAMM</name>
<keyword evidence="4" id="KW-0813">Transport</keyword>
<evidence type="ECO:0000256" key="3">
    <source>
        <dbReference type="ARBA" id="ARBA00021563"/>
    </source>
</evidence>
<dbReference type="GO" id="GO:0015628">
    <property type="term" value="P:protein secretion by the type II secretion system"/>
    <property type="evidence" value="ECO:0007669"/>
    <property type="project" value="InterPro"/>
</dbReference>
<evidence type="ECO:0000256" key="6">
    <source>
        <dbReference type="ARBA" id="ARBA00022519"/>
    </source>
</evidence>
<evidence type="ECO:0000256" key="10">
    <source>
        <dbReference type="ARBA" id="ARBA00030772"/>
    </source>
</evidence>
<evidence type="ECO:0000256" key="7">
    <source>
        <dbReference type="ARBA" id="ARBA00022692"/>
    </source>
</evidence>
<organism evidence="12 13">
    <name type="scientific">OM182 bacterium</name>
    <dbReference type="NCBI Taxonomy" id="2510334"/>
    <lineage>
        <taxon>Bacteria</taxon>
        <taxon>Pseudomonadati</taxon>
        <taxon>Pseudomonadota</taxon>
        <taxon>Gammaproteobacteria</taxon>
        <taxon>OMG group</taxon>
        <taxon>OM182 clade</taxon>
    </lineage>
</organism>
<evidence type="ECO:0000256" key="2">
    <source>
        <dbReference type="ARBA" id="ARBA00007208"/>
    </source>
</evidence>
<reference evidence="12 13" key="1">
    <citation type="submission" date="2019-02" db="EMBL/GenBank/DDBJ databases">
        <title>Prokaryotic population dynamics and viral predation in marine succession experiment using metagenomics: the confinement effect.</title>
        <authorList>
            <person name="Haro-Moreno J.M."/>
            <person name="Rodriguez-Valera F."/>
            <person name="Lopez-Perez M."/>
        </authorList>
    </citation>
    <scope>NUCLEOTIDE SEQUENCE [LARGE SCALE GENOMIC DNA]</scope>
    <source>
        <strain evidence="12">MED-G157</strain>
    </source>
</reference>
<comment type="subcellular location">
    <subcellularLocation>
        <location evidence="1">Cell inner membrane</location>
    </subcellularLocation>
</comment>
<evidence type="ECO:0000256" key="5">
    <source>
        <dbReference type="ARBA" id="ARBA00022475"/>
    </source>
</evidence>
<sequence length="248" mass="27602">MVRNQVFLYGITALISFLIFLSVFAPASLAFKFFQDDIAQIPDTSIFQITGSVWNGSADVQYRNFPNSKINWKLAPNSILEGSADLTFIASGESHELTGQLFANGYQAKFLGLQGKIDSTYINQVGKNHGIIMSGTFELKDINLTVDKAWFSLASGAIDWTGGKIMYQTGNGRQSVNLPPLKGVFTVKEQKLILYVYNESKSMFSIHLQRDGWVSLRFNQRFLSLAGLLGGENFDPDTVIFTVEEKIL</sequence>
<keyword evidence="8" id="KW-0653">Protein transport</keyword>
<keyword evidence="9 11" id="KW-0472">Membrane</keyword>
<comment type="caution">
    <text evidence="12">The sequence shown here is derived from an EMBL/GenBank/DDBJ whole genome shotgun (WGS) entry which is preliminary data.</text>
</comment>
<gene>
    <name evidence="12" type="ORF">EVA68_01910</name>
</gene>
<keyword evidence="6" id="KW-0997">Cell inner membrane</keyword>
<evidence type="ECO:0000256" key="11">
    <source>
        <dbReference type="SAM" id="Phobius"/>
    </source>
</evidence>
<keyword evidence="5" id="KW-1003">Cell membrane</keyword>
<evidence type="ECO:0000256" key="1">
    <source>
        <dbReference type="ARBA" id="ARBA00004533"/>
    </source>
</evidence>
<keyword evidence="11" id="KW-1133">Transmembrane helix</keyword>
<keyword evidence="7 11" id="KW-0812">Transmembrane</keyword>
<evidence type="ECO:0000256" key="4">
    <source>
        <dbReference type="ARBA" id="ARBA00022448"/>
    </source>
</evidence>
<dbReference type="Pfam" id="PF01203">
    <property type="entry name" value="T2SSN"/>
    <property type="match status" value="1"/>
</dbReference>
<comment type="similarity">
    <text evidence="2">Belongs to the GSP N family.</text>
</comment>
<evidence type="ECO:0000256" key="8">
    <source>
        <dbReference type="ARBA" id="ARBA00022927"/>
    </source>
</evidence>
<dbReference type="InterPro" id="IPR022792">
    <property type="entry name" value="T2SS_protein-GspN"/>
</dbReference>
<proteinExistence type="inferred from homology"/>
<protein>
    <recommendedName>
        <fullName evidence="3">Type II secretion system protein N</fullName>
    </recommendedName>
    <alternativeName>
        <fullName evidence="10">General secretion pathway protein N</fullName>
    </alternativeName>
</protein>
<dbReference type="GO" id="GO:0005886">
    <property type="term" value="C:plasma membrane"/>
    <property type="evidence" value="ECO:0007669"/>
    <property type="project" value="UniProtKB-SubCell"/>
</dbReference>
<dbReference type="GO" id="GO:0015627">
    <property type="term" value="C:type II protein secretion system complex"/>
    <property type="evidence" value="ECO:0007669"/>
    <property type="project" value="InterPro"/>
</dbReference>
<accession>A0A520S3Y6</accession>
<dbReference type="Proteomes" id="UP000316199">
    <property type="component" value="Unassembled WGS sequence"/>
</dbReference>
<evidence type="ECO:0000313" key="12">
    <source>
        <dbReference type="EMBL" id="RZO77187.1"/>
    </source>
</evidence>